<dbReference type="AlphaFoldDB" id="A0A2H0N582"/>
<dbReference type="EMBL" id="PCWN01000007">
    <property type="protein sequence ID" value="PIR04053.1"/>
    <property type="molecule type" value="Genomic_DNA"/>
</dbReference>
<reference evidence="3 4" key="1">
    <citation type="submission" date="2017-09" db="EMBL/GenBank/DDBJ databases">
        <title>Depth-based differentiation of microbial function through sediment-hosted aquifers and enrichment of novel symbionts in the deep terrestrial subsurface.</title>
        <authorList>
            <person name="Probst A.J."/>
            <person name="Ladd B."/>
            <person name="Jarett J.K."/>
            <person name="Geller-Mcgrath D.E."/>
            <person name="Sieber C.M."/>
            <person name="Emerson J.B."/>
            <person name="Anantharaman K."/>
            <person name="Thomas B.C."/>
            <person name="Malmstrom R."/>
            <person name="Stieglmeier M."/>
            <person name="Klingl A."/>
            <person name="Woyke T."/>
            <person name="Ryan C.M."/>
            <person name="Banfield J.F."/>
        </authorList>
    </citation>
    <scope>NUCLEOTIDE SEQUENCE [LARGE SCALE GENOMIC DNA]</scope>
    <source>
        <strain evidence="3">CG11_big_fil_rev_8_21_14_0_20_39_34</strain>
    </source>
</reference>
<accession>A0A2H0N582</accession>
<evidence type="ECO:0000256" key="2">
    <source>
        <dbReference type="SAM" id="Phobius"/>
    </source>
</evidence>
<keyword evidence="2" id="KW-0472">Membrane</keyword>
<dbReference type="Proteomes" id="UP000229600">
    <property type="component" value="Unassembled WGS sequence"/>
</dbReference>
<organism evidence="3 4">
    <name type="scientific">Candidatus Magasanikbacteria bacterium CG11_big_fil_rev_8_21_14_0_20_39_34</name>
    <dbReference type="NCBI Taxonomy" id="1974653"/>
    <lineage>
        <taxon>Bacteria</taxon>
        <taxon>Candidatus Magasanikiibacteriota</taxon>
    </lineage>
</organism>
<dbReference type="InterPro" id="IPR007060">
    <property type="entry name" value="FtsL/DivIC"/>
</dbReference>
<feature type="coiled-coil region" evidence="1">
    <location>
        <begin position="41"/>
        <end position="68"/>
    </location>
</feature>
<evidence type="ECO:0000313" key="4">
    <source>
        <dbReference type="Proteomes" id="UP000229600"/>
    </source>
</evidence>
<proteinExistence type="predicted"/>
<sequence length="137" mass="16191">MPKKPYNSGLKAFFTSKLFLLIAIPIAFLVIFGYIRAYYRDYQVRQEIASLEKQISDLKEQKLESLDILDYVMSKNFVEEKARTELNLKKPGEKVAIVDRREAVTQINKQQVAFEDTQDISNIKKWWYYFIHKSLSD</sequence>
<dbReference type="Pfam" id="PF04977">
    <property type="entry name" value="DivIC"/>
    <property type="match status" value="1"/>
</dbReference>
<protein>
    <recommendedName>
        <fullName evidence="5">Septum formation initiator</fullName>
    </recommendedName>
</protein>
<feature type="transmembrane region" description="Helical" evidence="2">
    <location>
        <begin position="12"/>
        <end position="35"/>
    </location>
</feature>
<evidence type="ECO:0000313" key="3">
    <source>
        <dbReference type="EMBL" id="PIR04053.1"/>
    </source>
</evidence>
<keyword evidence="2" id="KW-1133">Transmembrane helix</keyword>
<gene>
    <name evidence="3" type="ORF">COV59_02610</name>
</gene>
<comment type="caution">
    <text evidence="3">The sequence shown here is derived from an EMBL/GenBank/DDBJ whole genome shotgun (WGS) entry which is preliminary data.</text>
</comment>
<evidence type="ECO:0008006" key="5">
    <source>
        <dbReference type="Google" id="ProtNLM"/>
    </source>
</evidence>
<evidence type="ECO:0000256" key="1">
    <source>
        <dbReference type="SAM" id="Coils"/>
    </source>
</evidence>
<keyword evidence="2" id="KW-0812">Transmembrane</keyword>
<name>A0A2H0N582_9BACT</name>
<keyword evidence="1" id="KW-0175">Coiled coil</keyword>